<reference evidence="2" key="1">
    <citation type="submission" date="2016-06" db="EMBL/GenBank/DDBJ databases">
        <title>Parallel loss of symbiosis genes in relatives of nitrogen-fixing non-legume Parasponia.</title>
        <authorList>
            <person name="Van Velzen R."/>
            <person name="Holmer R."/>
            <person name="Bu F."/>
            <person name="Rutten L."/>
            <person name="Van Zeijl A."/>
            <person name="Liu W."/>
            <person name="Santuari L."/>
            <person name="Cao Q."/>
            <person name="Sharma T."/>
            <person name="Shen D."/>
            <person name="Roswanjaya Y."/>
            <person name="Wardhani T."/>
            <person name="Kalhor M.S."/>
            <person name="Jansen J."/>
            <person name="Van den Hoogen J."/>
            <person name="Gungor B."/>
            <person name="Hartog M."/>
            <person name="Hontelez J."/>
            <person name="Verver J."/>
            <person name="Yang W.-C."/>
            <person name="Schijlen E."/>
            <person name="Repin R."/>
            <person name="Schilthuizen M."/>
            <person name="Schranz E."/>
            <person name="Heidstra R."/>
            <person name="Miyata K."/>
            <person name="Fedorova E."/>
            <person name="Kohlen W."/>
            <person name="Bisseling T."/>
            <person name="Smit S."/>
            <person name="Geurts R."/>
        </authorList>
    </citation>
    <scope>NUCLEOTIDE SEQUENCE [LARGE SCALE GENOMIC DNA]</scope>
    <source>
        <strain evidence="2">cv. WU1-14</strain>
    </source>
</reference>
<dbReference type="Proteomes" id="UP000237105">
    <property type="component" value="Unassembled WGS sequence"/>
</dbReference>
<evidence type="ECO:0000313" key="2">
    <source>
        <dbReference type="Proteomes" id="UP000237105"/>
    </source>
</evidence>
<dbReference type="EMBL" id="JXTB01000270">
    <property type="protein sequence ID" value="PON48885.1"/>
    <property type="molecule type" value="Genomic_DNA"/>
</dbReference>
<organism evidence="1 2">
    <name type="scientific">Parasponia andersonii</name>
    <name type="common">Sponia andersonii</name>
    <dbReference type="NCBI Taxonomy" id="3476"/>
    <lineage>
        <taxon>Eukaryota</taxon>
        <taxon>Viridiplantae</taxon>
        <taxon>Streptophyta</taxon>
        <taxon>Embryophyta</taxon>
        <taxon>Tracheophyta</taxon>
        <taxon>Spermatophyta</taxon>
        <taxon>Magnoliopsida</taxon>
        <taxon>eudicotyledons</taxon>
        <taxon>Gunneridae</taxon>
        <taxon>Pentapetalae</taxon>
        <taxon>rosids</taxon>
        <taxon>fabids</taxon>
        <taxon>Rosales</taxon>
        <taxon>Cannabaceae</taxon>
        <taxon>Parasponia</taxon>
    </lineage>
</organism>
<dbReference type="OrthoDB" id="1187036at2759"/>
<comment type="caution">
    <text evidence="1">The sequence shown here is derived from an EMBL/GenBank/DDBJ whole genome shotgun (WGS) entry which is preliminary data.</text>
</comment>
<accession>A0A2P5BJB5</accession>
<sequence>MKKYQDGMSFRRYYSISMPFVITIILSIIIATQVEGSRPVVRYHKVSITATTIIEQLKIAKAYSGPNKSAIGHAIMHISNVLHTNYKSKGFKITRAYSGPSRKGGGHGLTNLLRNLSSTPFKKFKTAKAYSGPSGSGTGH</sequence>
<keyword evidence="2" id="KW-1185">Reference proteome</keyword>
<proteinExistence type="predicted"/>
<dbReference type="AlphaFoldDB" id="A0A2P5BJB5"/>
<name>A0A2P5BJB5_PARAD</name>
<gene>
    <name evidence="1" type="ORF">PanWU01x14_234180</name>
</gene>
<protein>
    <submittedName>
        <fullName evidence="1">Uncharacterized protein</fullName>
    </submittedName>
</protein>
<evidence type="ECO:0000313" key="1">
    <source>
        <dbReference type="EMBL" id="PON48885.1"/>
    </source>
</evidence>